<dbReference type="Pfam" id="PF11381">
    <property type="entry name" value="DUF3185"/>
    <property type="match status" value="1"/>
</dbReference>
<evidence type="ECO:0000313" key="2">
    <source>
        <dbReference type="EMBL" id="MFK7160863.1"/>
    </source>
</evidence>
<keyword evidence="3" id="KW-1185">Reference proteome</keyword>
<name>A0ABW8PYY5_9GAMM</name>
<dbReference type="RefSeq" id="WP_405338993.1">
    <property type="nucleotide sequence ID" value="NZ_JBANFI010000004.1"/>
</dbReference>
<feature type="transmembrane region" description="Helical" evidence="1">
    <location>
        <begin position="44"/>
        <end position="62"/>
    </location>
</feature>
<gene>
    <name evidence="2" type="ORF">V6U78_07430</name>
</gene>
<dbReference type="Proteomes" id="UP001621714">
    <property type="component" value="Unassembled WGS sequence"/>
</dbReference>
<dbReference type="InterPro" id="IPR021521">
    <property type="entry name" value="DUF3185"/>
</dbReference>
<comment type="caution">
    <text evidence="2">The sequence shown here is derived from an EMBL/GenBank/DDBJ whole genome shotgun (WGS) entry which is preliminary data.</text>
</comment>
<keyword evidence="1" id="KW-0472">Membrane</keyword>
<dbReference type="EMBL" id="JBANFI010000004">
    <property type="protein sequence ID" value="MFK7160863.1"/>
    <property type="molecule type" value="Genomic_DNA"/>
</dbReference>
<keyword evidence="1" id="KW-0812">Transmembrane</keyword>
<organism evidence="2 3">
    <name type="scientific">Marinospirillum alkalitolerans</name>
    <dbReference type="NCBI Taxonomy" id="3123374"/>
    <lineage>
        <taxon>Bacteria</taxon>
        <taxon>Pseudomonadati</taxon>
        <taxon>Pseudomonadota</taxon>
        <taxon>Gammaproteobacteria</taxon>
        <taxon>Oceanospirillales</taxon>
        <taxon>Oceanospirillaceae</taxon>
        <taxon>Marinospirillum</taxon>
    </lineage>
</organism>
<sequence length="67" mass="7573">MRRALGVLLILVGSLLLYWAYDGAQALRAGISYAELGWSPESLWQYAVTGVVAWIFGGLILWRMWRS</sequence>
<accession>A0ABW8PYY5</accession>
<evidence type="ECO:0000313" key="3">
    <source>
        <dbReference type="Proteomes" id="UP001621714"/>
    </source>
</evidence>
<proteinExistence type="predicted"/>
<evidence type="ECO:0000256" key="1">
    <source>
        <dbReference type="SAM" id="Phobius"/>
    </source>
</evidence>
<keyword evidence="1" id="KW-1133">Transmembrane helix</keyword>
<protein>
    <submittedName>
        <fullName evidence="2">DUF3185 family protein</fullName>
    </submittedName>
</protein>
<reference evidence="2 3" key="1">
    <citation type="submission" date="2024-02" db="EMBL/GenBank/DDBJ databases">
        <title>Marinospirillum sp. MEB 164 isolated from Lonar lake sediment.</title>
        <authorList>
            <person name="Joshi A."/>
            <person name="Thite S."/>
        </authorList>
    </citation>
    <scope>NUCLEOTIDE SEQUENCE [LARGE SCALE GENOMIC DNA]</scope>
    <source>
        <strain evidence="2 3">MEB164</strain>
    </source>
</reference>